<dbReference type="EMBL" id="CAXAMN010011447">
    <property type="protein sequence ID" value="CAK9035352.1"/>
    <property type="molecule type" value="Genomic_DNA"/>
</dbReference>
<dbReference type="Gene3D" id="3.30.760.10">
    <property type="entry name" value="RNA Cap, Translation Initiation Factor Eif4e"/>
    <property type="match status" value="1"/>
</dbReference>
<reference evidence="1 2" key="1">
    <citation type="submission" date="2024-02" db="EMBL/GenBank/DDBJ databases">
        <authorList>
            <person name="Chen Y."/>
            <person name="Shah S."/>
            <person name="Dougan E. K."/>
            <person name="Thang M."/>
            <person name="Chan C."/>
        </authorList>
    </citation>
    <scope>NUCLEOTIDE SEQUENCE [LARGE SCALE GENOMIC DNA]</scope>
</reference>
<dbReference type="GO" id="GO:0003743">
    <property type="term" value="F:translation initiation factor activity"/>
    <property type="evidence" value="ECO:0007669"/>
    <property type="project" value="UniProtKB-KW"/>
</dbReference>
<dbReference type="InterPro" id="IPR023398">
    <property type="entry name" value="TIF_eIF4e-like"/>
</dbReference>
<dbReference type="InterPro" id="IPR001040">
    <property type="entry name" value="TIF_eIF_4E"/>
</dbReference>
<accession>A0ABP0L869</accession>
<name>A0ABP0L869_9DINO</name>
<proteinExistence type="predicted"/>
<dbReference type="Pfam" id="PF01652">
    <property type="entry name" value="IF4E"/>
    <property type="match status" value="1"/>
</dbReference>
<comment type="caution">
    <text evidence="1">The sequence shown here is derived from an EMBL/GenBank/DDBJ whole genome shotgun (WGS) entry which is preliminary data.</text>
</comment>
<evidence type="ECO:0000313" key="1">
    <source>
        <dbReference type="EMBL" id="CAK9035352.1"/>
    </source>
</evidence>
<dbReference type="Proteomes" id="UP001642484">
    <property type="component" value="Unassembled WGS sequence"/>
</dbReference>
<sequence>MYSAISFTENWDKWPELPKLWWRGHEAGVVGSLEPFLSLPTWSVQPAFSLWCGSWEHLQLIGEIYEAAELEQTIPSRLPTGEGLALFAPGTCPAREEIPHGGRWIVPASKAFLDQAWLALCHSLLEGLFNGSACVCGVTATLNDSEAKLSVWLLKAEDDMHVLAVGSVLMDLLQAKGHAPRLKFESFVRGKVTHRLRP</sequence>
<organism evidence="1 2">
    <name type="scientific">Durusdinium trenchii</name>
    <dbReference type="NCBI Taxonomy" id="1381693"/>
    <lineage>
        <taxon>Eukaryota</taxon>
        <taxon>Sar</taxon>
        <taxon>Alveolata</taxon>
        <taxon>Dinophyceae</taxon>
        <taxon>Suessiales</taxon>
        <taxon>Symbiodiniaceae</taxon>
        <taxon>Durusdinium</taxon>
    </lineage>
</organism>
<dbReference type="PANTHER" id="PTHR11960">
    <property type="entry name" value="EUKARYOTIC TRANSLATION INITIATION FACTOR 4E RELATED"/>
    <property type="match status" value="1"/>
</dbReference>
<keyword evidence="2" id="KW-1185">Reference proteome</keyword>
<protein>
    <submittedName>
        <fullName evidence="1">Uncharacterized protein</fullName>
    </submittedName>
</protein>
<evidence type="ECO:0000313" key="2">
    <source>
        <dbReference type="Proteomes" id="UP001642484"/>
    </source>
</evidence>
<dbReference type="SUPFAM" id="SSF55418">
    <property type="entry name" value="eIF4e-like"/>
    <property type="match status" value="1"/>
</dbReference>
<gene>
    <name evidence="1" type="ORF">CCMP2556_LOCUS19876</name>
</gene>